<evidence type="ECO:0000259" key="2">
    <source>
        <dbReference type="Pfam" id="PF21056"/>
    </source>
</evidence>
<dbReference type="AlphaFoldDB" id="A0A2P4XBB1"/>
<dbReference type="EMBL" id="NCKW01015495">
    <property type="protein sequence ID" value="POM62808.1"/>
    <property type="molecule type" value="Genomic_DNA"/>
</dbReference>
<evidence type="ECO:0000313" key="3">
    <source>
        <dbReference type="EMBL" id="POM62808.1"/>
    </source>
</evidence>
<dbReference type="PANTHER" id="PTHR31569:SF4">
    <property type="entry name" value="SWIM-TYPE DOMAIN-CONTAINING PROTEIN"/>
    <property type="match status" value="1"/>
</dbReference>
<evidence type="ECO:0000256" key="1">
    <source>
        <dbReference type="SAM" id="MobiDB-lite"/>
    </source>
</evidence>
<protein>
    <recommendedName>
        <fullName evidence="2">ZSWIM1/3 RNaseH-like domain-containing protein</fullName>
    </recommendedName>
</protein>
<feature type="region of interest" description="Disordered" evidence="1">
    <location>
        <begin position="66"/>
        <end position="87"/>
    </location>
</feature>
<name>A0A2P4XBB1_9STRA</name>
<evidence type="ECO:0000313" key="4">
    <source>
        <dbReference type="Proteomes" id="UP000237271"/>
    </source>
</evidence>
<proteinExistence type="predicted"/>
<feature type="domain" description="ZSWIM1/3 RNaseH-like" evidence="2">
    <location>
        <begin position="239"/>
        <end position="367"/>
    </location>
</feature>
<feature type="region of interest" description="Disordered" evidence="1">
    <location>
        <begin position="26"/>
        <end position="52"/>
    </location>
</feature>
<dbReference type="InterPro" id="IPR048324">
    <property type="entry name" value="ZSWIM1-3_RNaseH-like"/>
</dbReference>
<sequence>MNSSTYLLQISYQCFPVRSTTSVEKRNKQISTSKKAKNAKNHADRGIDNSDDSVAFVDDERCQDEWKDYSSEKTPSRGDDMNSAGNSTGPHLIPASWNVYSKTLKCTHGIKHPKRGNGQRTHRVVRFTDCTAQVNATLVKGNQGLYYIYVKAKGSHNHALSPELWDYYLENRRIQDPLMLQTVSDMRETGSSAKGILAYLHKSTGKKTTLRDVHNILQSIRGEKHGNTTDATRVGYVLREFIEQKQGNSATIFVEEVSQVAHVVVFQSARMKRLFQAFPEMILVDTTHGTNANHYKLFSFMVTDFFGKGQYVQHALVKAETKDKLRLAIKCFQSNNPFWKNVKVFVTDKAFHEKSVLAEMFPGSRQLLCIFHVVTWLEKQPARLSTGTTAEKENLKAAVSALVFSTSEEQYEHGKQYLLKLLGGDEAHEFYRFFLDNWDDCRDEWVLYLRGNVPHLGNNTNNKLESKWGKIKQVVAKDFTIDELISTLIVLQEFAEGDYLREYHKVGSCPQTDDNRELSALGMTLSPFAFDLVTDEFRYATGGRADYGLHILNGMATLESRRTHTKHTVNIKSNLCNCIFRQTFLLPCRHVFFFRLLNQSETVLPPYNTFAER</sequence>
<dbReference type="InterPro" id="IPR052579">
    <property type="entry name" value="Zinc_finger_SWIM"/>
</dbReference>
<comment type="caution">
    <text evidence="3">The sequence shown here is derived from an EMBL/GenBank/DDBJ whole genome shotgun (WGS) entry which is preliminary data.</text>
</comment>
<dbReference type="Proteomes" id="UP000237271">
    <property type="component" value="Unassembled WGS sequence"/>
</dbReference>
<feature type="compositionally biased region" description="Basic and acidic residues" evidence="1">
    <location>
        <begin position="66"/>
        <end position="80"/>
    </location>
</feature>
<keyword evidence="4" id="KW-1185">Reference proteome</keyword>
<gene>
    <name evidence="3" type="ORF">PHPALM_27988</name>
</gene>
<dbReference type="Pfam" id="PF21056">
    <property type="entry name" value="ZSWIM1-3_RNaseH-like"/>
    <property type="match status" value="1"/>
</dbReference>
<accession>A0A2P4XBB1</accession>
<reference evidence="3 4" key="1">
    <citation type="journal article" date="2017" name="Genome Biol. Evol.">
        <title>Phytophthora megakarya and P. palmivora, closely related causal agents of cacao black pod rot, underwent increases in genome sizes and gene numbers by different mechanisms.</title>
        <authorList>
            <person name="Ali S.S."/>
            <person name="Shao J."/>
            <person name="Lary D.J."/>
            <person name="Kronmiller B."/>
            <person name="Shen D."/>
            <person name="Strem M.D."/>
            <person name="Amoako-Attah I."/>
            <person name="Akrofi A.Y."/>
            <person name="Begoude B.A."/>
            <person name="Ten Hoopen G.M."/>
            <person name="Coulibaly K."/>
            <person name="Kebe B.I."/>
            <person name="Melnick R.L."/>
            <person name="Guiltinan M.J."/>
            <person name="Tyler B.M."/>
            <person name="Meinhardt L.W."/>
            <person name="Bailey B.A."/>
        </authorList>
    </citation>
    <scope>NUCLEOTIDE SEQUENCE [LARGE SCALE GENOMIC DNA]</scope>
    <source>
        <strain evidence="4">sbr112.9</strain>
    </source>
</reference>
<dbReference type="OrthoDB" id="111802at2759"/>
<organism evidence="3 4">
    <name type="scientific">Phytophthora palmivora</name>
    <dbReference type="NCBI Taxonomy" id="4796"/>
    <lineage>
        <taxon>Eukaryota</taxon>
        <taxon>Sar</taxon>
        <taxon>Stramenopiles</taxon>
        <taxon>Oomycota</taxon>
        <taxon>Peronosporomycetes</taxon>
        <taxon>Peronosporales</taxon>
        <taxon>Peronosporaceae</taxon>
        <taxon>Phytophthora</taxon>
    </lineage>
</organism>
<dbReference type="PANTHER" id="PTHR31569">
    <property type="entry name" value="SWIM-TYPE DOMAIN-CONTAINING PROTEIN"/>
    <property type="match status" value="1"/>
</dbReference>